<dbReference type="InParanoid" id="B4D4G0"/>
<dbReference type="SUPFAM" id="SSF54637">
    <property type="entry name" value="Thioesterase/thiol ester dehydrase-isomerase"/>
    <property type="match status" value="1"/>
</dbReference>
<dbReference type="STRING" id="497964.CfE428DRAFT_3798"/>
<evidence type="ECO:0000259" key="1">
    <source>
        <dbReference type="Pfam" id="PF09500"/>
    </source>
</evidence>
<protein>
    <submittedName>
        <fullName evidence="2">Thioesterase domain protein</fullName>
    </submittedName>
</protein>
<accession>B4D4G0</accession>
<proteinExistence type="predicted"/>
<dbReference type="InterPro" id="IPR012660">
    <property type="entry name" value="YiiD_C"/>
</dbReference>
<feature type="domain" description="Thioesterase putative" evidence="1">
    <location>
        <begin position="5"/>
        <end position="143"/>
    </location>
</feature>
<sequence>MNSAAALEKFLHEKIPLTVSMGVQVTECNDQQLILTAPLEPNHNHLGTAFGGSLHALATLSGYGLLWWLLREPEAHIVIRESTIRYERPVHDVLRAVCSSPPAQEMERFRKDFGRKGKARIALEAAIVQDNEIAAYFRATFVAIGDRS</sequence>
<evidence type="ECO:0000313" key="2">
    <source>
        <dbReference type="EMBL" id="EDY18761.1"/>
    </source>
</evidence>
<keyword evidence="3" id="KW-1185">Reference proteome</keyword>
<dbReference type="InterPro" id="IPR029069">
    <property type="entry name" value="HotDog_dom_sf"/>
</dbReference>
<comment type="caution">
    <text evidence="2">The sequence shown here is derived from an EMBL/GenBank/DDBJ whole genome shotgun (WGS) entry which is preliminary data.</text>
</comment>
<dbReference type="NCBIfam" id="TIGR02447">
    <property type="entry name" value="yiiD_Cterm"/>
    <property type="match status" value="1"/>
</dbReference>
<dbReference type="Gene3D" id="3.10.129.10">
    <property type="entry name" value="Hotdog Thioesterase"/>
    <property type="match status" value="1"/>
</dbReference>
<organism evidence="2 3">
    <name type="scientific">Chthoniobacter flavus Ellin428</name>
    <dbReference type="NCBI Taxonomy" id="497964"/>
    <lineage>
        <taxon>Bacteria</taxon>
        <taxon>Pseudomonadati</taxon>
        <taxon>Verrucomicrobiota</taxon>
        <taxon>Spartobacteria</taxon>
        <taxon>Chthoniobacterales</taxon>
        <taxon>Chthoniobacteraceae</taxon>
        <taxon>Chthoniobacter</taxon>
    </lineage>
</organism>
<name>B4D4G0_9BACT</name>
<dbReference type="EMBL" id="ABVL01000011">
    <property type="protein sequence ID" value="EDY18761.1"/>
    <property type="molecule type" value="Genomic_DNA"/>
</dbReference>
<evidence type="ECO:0000313" key="3">
    <source>
        <dbReference type="Proteomes" id="UP000005824"/>
    </source>
</evidence>
<dbReference type="eggNOG" id="COG2050">
    <property type="taxonomic scope" value="Bacteria"/>
</dbReference>
<dbReference type="Proteomes" id="UP000005824">
    <property type="component" value="Unassembled WGS sequence"/>
</dbReference>
<reference evidence="2 3" key="1">
    <citation type="journal article" date="2011" name="J. Bacteriol.">
        <title>Genome sequence of Chthoniobacter flavus Ellin428, an aerobic heterotrophic soil bacterium.</title>
        <authorList>
            <person name="Kant R."/>
            <person name="van Passel M.W."/>
            <person name="Palva A."/>
            <person name="Lucas S."/>
            <person name="Lapidus A."/>
            <person name="Glavina Del Rio T."/>
            <person name="Dalin E."/>
            <person name="Tice H."/>
            <person name="Bruce D."/>
            <person name="Goodwin L."/>
            <person name="Pitluck S."/>
            <person name="Larimer F.W."/>
            <person name="Land M.L."/>
            <person name="Hauser L."/>
            <person name="Sangwan P."/>
            <person name="de Vos W.M."/>
            <person name="Janssen P.H."/>
            <person name="Smidt H."/>
        </authorList>
    </citation>
    <scope>NUCLEOTIDE SEQUENCE [LARGE SCALE GENOMIC DNA]</scope>
    <source>
        <strain evidence="2 3">Ellin428</strain>
    </source>
</reference>
<dbReference type="AlphaFoldDB" id="B4D4G0"/>
<dbReference type="Pfam" id="PF09500">
    <property type="entry name" value="YiiD_C"/>
    <property type="match status" value="1"/>
</dbReference>
<dbReference type="RefSeq" id="WP_006981123.1">
    <property type="nucleotide sequence ID" value="NZ_ABVL01000011.1"/>
</dbReference>
<gene>
    <name evidence="2" type="ORF">CfE428DRAFT_3798</name>
</gene>